<feature type="region of interest" description="Disordered" evidence="3">
    <location>
        <begin position="1016"/>
        <end position="1064"/>
    </location>
</feature>
<dbReference type="GO" id="GO:0007165">
    <property type="term" value="P:signal transduction"/>
    <property type="evidence" value="ECO:0007669"/>
    <property type="project" value="InterPro"/>
</dbReference>
<dbReference type="InterPro" id="IPR039102">
    <property type="entry name" value="FAM13"/>
</dbReference>
<keyword evidence="5" id="KW-1185">Reference proteome</keyword>
<feature type="compositionally biased region" description="Polar residues" evidence="3">
    <location>
        <begin position="1036"/>
        <end position="1049"/>
    </location>
</feature>
<dbReference type="WBParaSite" id="TREG1_70840.1">
    <property type="protein sequence ID" value="TREG1_70840.1"/>
    <property type="gene ID" value="TREG1_70840"/>
</dbReference>
<feature type="compositionally biased region" description="Basic residues" evidence="3">
    <location>
        <begin position="1051"/>
        <end position="1060"/>
    </location>
</feature>
<protein>
    <recommendedName>
        <fullName evidence="4">Rho-GAP domain-containing protein</fullName>
    </recommendedName>
</protein>
<dbReference type="PANTHER" id="PTHR15904">
    <property type="entry name" value="FAM13"/>
    <property type="match status" value="1"/>
</dbReference>
<evidence type="ECO:0000313" key="5">
    <source>
        <dbReference type="Proteomes" id="UP000050795"/>
    </source>
</evidence>
<proteinExistence type="inferred from homology"/>
<dbReference type="PROSITE" id="PS50238">
    <property type="entry name" value="RHOGAP"/>
    <property type="match status" value="1"/>
</dbReference>
<organism evidence="5 6">
    <name type="scientific">Trichobilharzia regenti</name>
    <name type="common">Nasal bird schistosome</name>
    <dbReference type="NCBI Taxonomy" id="157069"/>
    <lineage>
        <taxon>Eukaryota</taxon>
        <taxon>Metazoa</taxon>
        <taxon>Spiralia</taxon>
        <taxon>Lophotrochozoa</taxon>
        <taxon>Platyhelminthes</taxon>
        <taxon>Trematoda</taxon>
        <taxon>Digenea</taxon>
        <taxon>Strigeidida</taxon>
        <taxon>Schistosomatoidea</taxon>
        <taxon>Schistosomatidae</taxon>
        <taxon>Trichobilharzia</taxon>
    </lineage>
</organism>
<keyword evidence="2" id="KW-0175">Coiled coil</keyword>
<feature type="region of interest" description="Disordered" evidence="3">
    <location>
        <begin position="924"/>
        <end position="951"/>
    </location>
</feature>
<evidence type="ECO:0000256" key="1">
    <source>
        <dbReference type="ARBA" id="ARBA00007549"/>
    </source>
</evidence>
<sequence length="1228" mass="137920">MVIERLMKKINVNPVSKKVLKPTAVLSLPRYPTLTFGIPLKEILERDKTDIPIVVTDIFNFLLNKGGLQSEGIFRVNGNSRTVEALRTLVDENGTYWHLSEFSTITGDSDRTVDVFSVASLLKLYLRELPGGLIPESKTSLFLKVYSEYRSKREAYLTQLENLIIQLPVSNYTLLKHLCQFLYRVSIYQAENKMSFESLGIVFGPNVFRFTPENIGYREQNSINHIMSFLIEQSNHLFRMIAPSCENVITPLSDLSNGAGGVKGGGYSSQIPRDPLIAATTTTTSTTDAIIINDHDDDEDVDDGDKKCKERYENETPDNMSEMNSYNDDIDDEGDEDVRTESFTTHSTTMAGTTIYPSMNRVTSTYCSGSQVGGGGIMTSTTGTKTTALPTSATTAAMTLSIKGLNTPEDIPLKAKASNCDIISSYLEMAIRSCIEEHLFHERLPEWKVYNTTEKLDTINYPVGFNHTLKQSCDDIITSQKINLTDEGDSPSFEFKHAKVLSGIDFANESSDQIHQKLTQHLYILKSRVREFEKRFEQDYGRKPTNPDKYSDPRINDIMCQISEVHAAMKYIKSSDKSSDQITSKSNPSVTTNNPTECTAYNGITNTKMTSSVYSLNHSPSKQSIYKTHDEVKDYMRELRSPSGYIPSKPSMELNAAADSGNPAAGHIESNTSGKPTVESTFLLLSNRLAEKRAIANRPESLHLMNPKQIEAEKLALQKALLYFENLHGRPKEREDRITMRPLYDRYRSVKRLLTSIQSNQNVNLPENTEENSDTDGYLSIPSNEDIIRRKSIQSPVILSNHAFDSNNYPMKSIHPSTTGMFINNNTTSSFKSNPAVSSYSTIQSSSNRLYNCNTSSSVYDNNYHYSRVSHIPSSSISSLSLKTTSNIPSSQNNFSDHYHHHHRHRQLDDIVVDDDEDGDFEVTQKQSISSTIKSGHRTDVNRSTTATTTPASRLDRLSQNANDFTMKRQNSSNEWFGTIGLSRRNQASGDDDYYTTTVTSSSQNKLPNEMYPRIQPENGFSSSGGVPAAYGGPTRRSSTNTNEYSSPIHNHYHHHHHHHQENFTGSTPAVVPYDSPPLSLSSLSNPRINQVNSNTDLLRLNNSNVSIANVRNRRRILTNSDNAINSMPSSTTATTTIDKYVESSQTMPSSDLSSWSTSDLKAALRNLRESKRQLQKTLKDFEHEFTQTTGQKVERADRLRMRPQYCQYKALKTRLLQLETELKGRCA</sequence>
<feature type="compositionally biased region" description="Polar residues" evidence="3">
    <location>
        <begin position="580"/>
        <end position="594"/>
    </location>
</feature>
<dbReference type="PANTHER" id="PTHR15904:SF17">
    <property type="entry name" value="RHO-GAP DOMAIN-CONTAINING PROTEIN"/>
    <property type="match status" value="1"/>
</dbReference>
<dbReference type="InterPro" id="IPR059029">
    <property type="entry name" value="FAM13A_dom"/>
</dbReference>
<reference evidence="6" key="2">
    <citation type="submission" date="2023-11" db="UniProtKB">
        <authorList>
            <consortium name="WormBaseParasite"/>
        </authorList>
    </citation>
    <scope>IDENTIFICATION</scope>
</reference>
<dbReference type="SUPFAM" id="SSF48350">
    <property type="entry name" value="GTPase activation domain, GAP"/>
    <property type="match status" value="1"/>
</dbReference>
<dbReference type="AlphaFoldDB" id="A0AA85K165"/>
<dbReference type="InterPro" id="IPR008936">
    <property type="entry name" value="Rho_GTPase_activation_prot"/>
</dbReference>
<dbReference type="InterPro" id="IPR000198">
    <property type="entry name" value="RhoGAP_dom"/>
</dbReference>
<dbReference type="Gene3D" id="1.10.555.10">
    <property type="entry name" value="Rho GTPase activation protein"/>
    <property type="match status" value="1"/>
</dbReference>
<dbReference type="Pfam" id="PF00620">
    <property type="entry name" value="RhoGAP"/>
    <property type="match status" value="1"/>
</dbReference>
<feature type="coiled-coil region" evidence="2">
    <location>
        <begin position="1158"/>
        <end position="1185"/>
    </location>
</feature>
<evidence type="ECO:0000259" key="4">
    <source>
        <dbReference type="PROSITE" id="PS50238"/>
    </source>
</evidence>
<feature type="region of interest" description="Disordered" evidence="3">
    <location>
        <begin position="574"/>
        <end position="594"/>
    </location>
</feature>
<dbReference type="Pfam" id="PF26116">
    <property type="entry name" value="FAM13A"/>
    <property type="match status" value="1"/>
</dbReference>
<feature type="compositionally biased region" description="Polar residues" evidence="3">
    <location>
        <begin position="924"/>
        <end position="934"/>
    </location>
</feature>
<feature type="domain" description="Rho-GAP" evidence="4">
    <location>
        <begin position="38"/>
        <end position="238"/>
    </location>
</feature>
<dbReference type="Proteomes" id="UP000050795">
    <property type="component" value="Unassembled WGS sequence"/>
</dbReference>
<accession>A0AA85K165</accession>
<evidence type="ECO:0000256" key="2">
    <source>
        <dbReference type="SAM" id="Coils"/>
    </source>
</evidence>
<dbReference type="SMART" id="SM00324">
    <property type="entry name" value="RhoGAP"/>
    <property type="match status" value="1"/>
</dbReference>
<reference evidence="5" key="1">
    <citation type="submission" date="2022-06" db="EMBL/GenBank/DDBJ databases">
        <authorList>
            <person name="Berger JAMES D."/>
            <person name="Berger JAMES D."/>
        </authorList>
    </citation>
    <scope>NUCLEOTIDE SEQUENCE [LARGE SCALE GENOMIC DNA]</scope>
</reference>
<evidence type="ECO:0000256" key="3">
    <source>
        <dbReference type="SAM" id="MobiDB-lite"/>
    </source>
</evidence>
<comment type="similarity">
    <text evidence="1">Belongs to the FAM13 family.</text>
</comment>
<evidence type="ECO:0000313" key="6">
    <source>
        <dbReference type="WBParaSite" id="TREG1_70840.1"/>
    </source>
</evidence>
<name>A0AA85K165_TRIRE</name>